<dbReference type="AlphaFoldDB" id="E4RZI6"/>
<dbReference type="CAZy" id="GH20">
    <property type="family name" value="Glycoside Hydrolase Family 20"/>
</dbReference>
<evidence type="ECO:0000256" key="2">
    <source>
        <dbReference type="ARBA" id="ARBA00006285"/>
    </source>
</evidence>
<dbReference type="Gene3D" id="3.20.20.80">
    <property type="entry name" value="Glycosidases"/>
    <property type="match status" value="1"/>
</dbReference>
<dbReference type="InterPro" id="IPR015883">
    <property type="entry name" value="Glyco_hydro_20_cat"/>
</dbReference>
<dbReference type="PRINTS" id="PR00738">
    <property type="entry name" value="GLHYDRLASE20"/>
</dbReference>
<feature type="domain" description="Beta-hexosaminidase bacterial type N-terminal" evidence="8">
    <location>
        <begin position="19"/>
        <end position="139"/>
    </location>
</feature>
<dbReference type="SUPFAM" id="SSF55545">
    <property type="entry name" value="beta-N-acetylhexosaminidase-like domain"/>
    <property type="match status" value="1"/>
</dbReference>
<keyword evidence="10" id="KW-1185">Reference proteome</keyword>
<evidence type="ECO:0000256" key="4">
    <source>
        <dbReference type="ARBA" id="ARBA00022801"/>
    </source>
</evidence>
<dbReference type="SUPFAM" id="SSF51445">
    <property type="entry name" value="(Trans)glycosidases"/>
    <property type="match status" value="1"/>
</dbReference>
<dbReference type="OrthoDB" id="9763537at2"/>
<dbReference type="GO" id="GO:0030203">
    <property type="term" value="P:glycosaminoglycan metabolic process"/>
    <property type="evidence" value="ECO:0007669"/>
    <property type="project" value="TreeGrafter"/>
</dbReference>
<comment type="catalytic activity">
    <reaction evidence="1">
        <text>Hydrolysis of terminal non-reducing N-acetyl-D-hexosamine residues in N-acetyl-beta-D-hexosaminides.</text>
        <dbReference type="EC" id="3.2.1.52"/>
    </reaction>
</comment>
<proteinExistence type="inferred from homology"/>
<dbReference type="Gene3D" id="3.30.379.10">
    <property type="entry name" value="Chitobiase/beta-hexosaminidase domain 2-like"/>
    <property type="match status" value="1"/>
</dbReference>
<protein>
    <recommendedName>
        <fullName evidence="3">beta-N-acetylhexosaminidase</fullName>
        <ecNumber evidence="3">3.2.1.52</ecNumber>
    </recommendedName>
</protein>
<dbReference type="EC" id="3.2.1.52" evidence="3"/>
<dbReference type="Pfam" id="PF02838">
    <property type="entry name" value="Glyco_hydro_20b"/>
    <property type="match status" value="1"/>
</dbReference>
<gene>
    <name evidence="9" type="ordered locus">Lbys_1703</name>
</gene>
<dbReference type="KEGG" id="lby:Lbys_1703"/>
<evidence type="ECO:0000256" key="3">
    <source>
        <dbReference type="ARBA" id="ARBA00012663"/>
    </source>
</evidence>
<evidence type="ECO:0000256" key="1">
    <source>
        <dbReference type="ARBA" id="ARBA00001231"/>
    </source>
</evidence>
<feature type="domain" description="Glycoside hydrolase family 20 catalytic" evidence="7">
    <location>
        <begin position="142"/>
        <end position="478"/>
    </location>
</feature>
<keyword evidence="4 9" id="KW-0378">Hydrolase</keyword>
<dbReference type="STRING" id="649349.Lbys_1703"/>
<dbReference type="PANTHER" id="PTHR22600">
    <property type="entry name" value="BETA-HEXOSAMINIDASE"/>
    <property type="match status" value="1"/>
</dbReference>
<reference key="1">
    <citation type="submission" date="2010-11" db="EMBL/GenBank/DDBJ databases">
        <title>The complete genome of Leadbetterella byssophila DSM 17132.</title>
        <authorList>
            <consortium name="US DOE Joint Genome Institute (JGI-PGF)"/>
            <person name="Lucas S."/>
            <person name="Copeland A."/>
            <person name="Lapidus A."/>
            <person name="Glavina del Rio T."/>
            <person name="Dalin E."/>
            <person name="Tice H."/>
            <person name="Bruce D."/>
            <person name="Goodwin L."/>
            <person name="Pitluck S."/>
            <person name="Kyrpides N."/>
            <person name="Mavromatis K."/>
            <person name="Ivanova N."/>
            <person name="Teshima H."/>
            <person name="Brettin T."/>
            <person name="Detter J.C."/>
            <person name="Han C."/>
            <person name="Tapia R."/>
            <person name="Land M."/>
            <person name="Hauser L."/>
            <person name="Markowitz V."/>
            <person name="Cheng J.-F."/>
            <person name="Hugenholtz P."/>
            <person name="Woyke T."/>
            <person name="Wu D."/>
            <person name="Tindall B."/>
            <person name="Pomrenke H.G."/>
            <person name="Brambilla E."/>
            <person name="Klenk H.-P."/>
            <person name="Eisen J.A."/>
        </authorList>
    </citation>
    <scope>NUCLEOTIDE SEQUENCE [LARGE SCALE GENOMIC DNA]</scope>
    <source>
        <strain>DSM 17132</strain>
    </source>
</reference>
<evidence type="ECO:0000313" key="10">
    <source>
        <dbReference type="Proteomes" id="UP000007435"/>
    </source>
</evidence>
<dbReference type="eggNOG" id="COG3525">
    <property type="taxonomic scope" value="Bacteria"/>
</dbReference>
<dbReference type="CDD" id="cd06563">
    <property type="entry name" value="GH20_chitobiase-like"/>
    <property type="match status" value="1"/>
</dbReference>
<dbReference type="Pfam" id="PF00728">
    <property type="entry name" value="Glyco_hydro_20"/>
    <property type="match status" value="1"/>
</dbReference>
<dbReference type="InterPro" id="IPR029018">
    <property type="entry name" value="Hex-like_dom2"/>
</dbReference>
<keyword evidence="5 9" id="KW-0326">Glycosidase</keyword>
<dbReference type="InterPro" id="IPR017853">
    <property type="entry name" value="GH"/>
</dbReference>
<dbReference type="GO" id="GO:0005975">
    <property type="term" value="P:carbohydrate metabolic process"/>
    <property type="evidence" value="ECO:0007669"/>
    <property type="project" value="InterPro"/>
</dbReference>
<name>E4RZI6_LEAB4</name>
<reference evidence="9 10" key="2">
    <citation type="journal article" date="2011" name="Stand. Genomic Sci.">
        <title>Complete genome sequence of Leadbetterella byssophila type strain (4M15).</title>
        <authorList>
            <person name="Abt B."/>
            <person name="Teshima H."/>
            <person name="Lucas S."/>
            <person name="Lapidus A."/>
            <person name="Del Rio T.G."/>
            <person name="Nolan M."/>
            <person name="Tice H."/>
            <person name="Cheng J.F."/>
            <person name="Pitluck S."/>
            <person name="Liolios K."/>
            <person name="Pagani I."/>
            <person name="Ivanova N."/>
            <person name="Mavromatis K."/>
            <person name="Pati A."/>
            <person name="Tapia R."/>
            <person name="Han C."/>
            <person name="Goodwin L."/>
            <person name="Chen A."/>
            <person name="Palaniappan K."/>
            <person name="Land M."/>
            <person name="Hauser L."/>
            <person name="Chang Y.J."/>
            <person name="Jeffries C.D."/>
            <person name="Rohde M."/>
            <person name="Goker M."/>
            <person name="Tindall B.J."/>
            <person name="Detter J.C."/>
            <person name="Woyke T."/>
            <person name="Bristow J."/>
            <person name="Eisen J.A."/>
            <person name="Markowitz V."/>
            <person name="Hugenholtz P."/>
            <person name="Klenk H.P."/>
            <person name="Kyrpides N.C."/>
        </authorList>
    </citation>
    <scope>NUCLEOTIDE SEQUENCE [LARGE SCALE GENOMIC DNA]</scope>
    <source>
        <strain evidence="10">DSM 17132 / JCM 16389 / KACC 11308 / NBRC 106382 / 4M15</strain>
    </source>
</reference>
<evidence type="ECO:0000259" key="7">
    <source>
        <dbReference type="Pfam" id="PF00728"/>
    </source>
</evidence>
<evidence type="ECO:0000259" key="8">
    <source>
        <dbReference type="Pfam" id="PF02838"/>
    </source>
</evidence>
<dbReference type="GO" id="GO:0016020">
    <property type="term" value="C:membrane"/>
    <property type="evidence" value="ECO:0007669"/>
    <property type="project" value="TreeGrafter"/>
</dbReference>
<dbReference type="InterPro" id="IPR015882">
    <property type="entry name" value="HEX_bac_N"/>
</dbReference>
<dbReference type="RefSeq" id="WP_013408459.1">
    <property type="nucleotide sequence ID" value="NC_014655.1"/>
</dbReference>
<evidence type="ECO:0000256" key="6">
    <source>
        <dbReference type="PIRSR" id="PIRSR625705-1"/>
    </source>
</evidence>
<evidence type="ECO:0000313" key="9">
    <source>
        <dbReference type="EMBL" id="ADQ17410.1"/>
    </source>
</evidence>
<comment type="similarity">
    <text evidence="2">Belongs to the glycosyl hydrolase 20 family.</text>
</comment>
<dbReference type="Proteomes" id="UP000007435">
    <property type="component" value="Chromosome"/>
</dbReference>
<sequence>MKIILFCLLSVLCQAQHFLPQPEVVLPKKGEFTFNAETTFFAENKTGEDALSPLLHKINQLSGVSIPKVQAKRENQIQVTVDYSLPQEAYTLDISSDKILIKASGYSGFFYAVQTLIQAVPVDRSTRLVQIPALWIKDAPRFAYRGVMLDVARHFYSVEYIKRLLDVISAFKLNTFHWHLTDDQGWRIEIKKYPKLTEIGSIRKRTLLGHTEEAGYEEKPYGGFYTQDQIREVVKYAASKNITVIPEIEMPGHAKAALAAYPELGCTGGPYEVWTGWGVEENIFCPTEQTFQFLEGVLEEVVDLFPSAYIHIGGDEAPKVTWKQSAYCQDLIKREGLKDENELQSYFIKRISTFLVSKGRRIIGWDEIMEGGTPEGATVMSWRGTEHGYKAAKEGHKVIMSPTSHFYLDYYQGPKEMEPLANGSLLPLEKVYSFDLEEAENILGVQGNLWTEYIRTEAQVEYMLFPRILAVAELGWSKKKTGYSDFALRVYERLKQWPDLRASSSYLNVKFKVVQEDGLKLALIPSVPLGTIKYKSPGELWGGAKTYEGPIPLKGEQEIEAALFMGEERSKIYRTKYVPSLVTGLTYSYGQTPRREVYKGLLTDGQRGDIKNFDEWVGFEGKDANIYLELKDVQKVKKLVLGVLVEEGSWIKMPALVNVYGSKDGQKYESLGSTTPISKEGAGEVLVKLKRKKVKYIKVEAKNAGPWPVGHAFEGLPTWVFLDEISLE</sequence>
<dbReference type="PANTHER" id="PTHR22600:SF57">
    <property type="entry name" value="BETA-N-ACETYLHEXOSAMINIDASE"/>
    <property type="match status" value="1"/>
</dbReference>
<accession>E4RZI6</accession>
<dbReference type="InterPro" id="IPR025705">
    <property type="entry name" value="Beta_hexosaminidase_sua/sub"/>
</dbReference>
<feature type="active site" description="Proton donor" evidence="6">
    <location>
        <position position="316"/>
    </location>
</feature>
<evidence type="ECO:0000256" key="5">
    <source>
        <dbReference type="ARBA" id="ARBA00023295"/>
    </source>
</evidence>
<dbReference type="GO" id="GO:0004563">
    <property type="term" value="F:beta-N-acetylhexosaminidase activity"/>
    <property type="evidence" value="ECO:0007669"/>
    <property type="project" value="UniProtKB-EC"/>
</dbReference>
<dbReference type="HOGENOM" id="CLU_007082_5_0_10"/>
<dbReference type="EMBL" id="CP002305">
    <property type="protein sequence ID" value="ADQ17410.1"/>
    <property type="molecule type" value="Genomic_DNA"/>
</dbReference>
<organism evidence="9 10">
    <name type="scientific">Leadbetterella byssophila (strain DSM 17132 / JCM 16389 / KACC 11308 / NBRC 106382 / 4M15)</name>
    <dbReference type="NCBI Taxonomy" id="649349"/>
    <lineage>
        <taxon>Bacteria</taxon>
        <taxon>Pseudomonadati</taxon>
        <taxon>Bacteroidota</taxon>
        <taxon>Cytophagia</taxon>
        <taxon>Cytophagales</taxon>
        <taxon>Leadbetterellaceae</taxon>
        <taxon>Leadbetterella</taxon>
    </lineage>
</organism>